<dbReference type="EMBL" id="PVUF01000009">
    <property type="protein sequence ID" value="PRZ46604.1"/>
    <property type="molecule type" value="Genomic_DNA"/>
</dbReference>
<reference evidence="9 10" key="1">
    <citation type="submission" date="2018-03" db="EMBL/GenBank/DDBJ databases">
        <title>Genomic Encyclopedia of Archaeal and Bacterial Type Strains, Phase II (KMG-II): from individual species to whole genera.</title>
        <authorList>
            <person name="Goeker M."/>
        </authorList>
    </citation>
    <scope>NUCLEOTIDE SEQUENCE [LARGE SCALE GENOMIC DNA]</scope>
    <source>
        <strain evidence="9 10">DSM 25328</strain>
    </source>
</reference>
<evidence type="ECO:0000256" key="4">
    <source>
        <dbReference type="ARBA" id="ARBA00023239"/>
    </source>
</evidence>
<sequence>MTAPKNHFKQALTEGQRQIGCWCSFGEAITTELMGTAGFDWLVIDGEHAPNDIRSIRDQLVALATSSAEAVVRVPIGETWIIKQVLDAGAQTVLVPMVETADQAAELVRACRYPPEGTRGVGAAGARATRFGGTPEYIQTADAQICLLLQVENRIGIENLDAILAVEGVDGIFIGPADLSTDIGHQGNSAHPEVRAVIADAITRIKAAGKAPGILGVTEEATQAYADMGAQFLAVGIDVVLLAQSARALASRWSDDGTG</sequence>
<protein>
    <recommendedName>
        <fullName evidence="7">Hydroxypyruvate/pyruvate aldolase</fullName>
    </recommendedName>
</protein>
<dbReference type="PANTHER" id="PTHR30502:SF0">
    <property type="entry name" value="PHOSPHOENOLPYRUVATE CARBOXYLASE FAMILY PROTEIN"/>
    <property type="match status" value="1"/>
</dbReference>
<comment type="cofactor">
    <cofactor evidence="1">
        <name>a divalent metal cation</name>
        <dbReference type="ChEBI" id="CHEBI:60240"/>
    </cofactor>
</comment>
<dbReference type="InterPro" id="IPR015813">
    <property type="entry name" value="Pyrv/PenolPyrv_kinase-like_dom"/>
</dbReference>
<evidence type="ECO:0000256" key="3">
    <source>
        <dbReference type="ARBA" id="ARBA00022723"/>
    </source>
</evidence>
<comment type="similarity">
    <text evidence="2">Belongs to the HpcH/HpaI aldolase family.</text>
</comment>
<evidence type="ECO:0000256" key="6">
    <source>
        <dbReference type="ARBA" id="ARBA00045074"/>
    </source>
</evidence>
<dbReference type="OrthoDB" id="9802624at2"/>
<accession>A0A2T1ADD3</accession>
<keyword evidence="3" id="KW-0479">Metal-binding</keyword>
<dbReference type="FunFam" id="3.20.20.60:FF:000004">
    <property type="entry name" value="5-keto-4-deoxy-D-glucarate aldolase"/>
    <property type="match status" value="1"/>
</dbReference>
<keyword evidence="4" id="KW-0456">Lyase</keyword>
<dbReference type="InterPro" id="IPR050251">
    <property type="entry name" value="HpcH-HpaI_aldolase"/>
</dbReference>
<keyword evidence="5" id="KW-0670">Pyruvate</keyword>
<evidence type="ECO:0000256" key="5">
    <source>
        <dbReference type="ARBA" id="ARBA00023317"/>
    </source>
</evidence>
<dbReference type="InterPro" id="IPR040442">
    <property type="entry name" value="Pyrv_kinase-like_dom_sf"/>
</dbReference>
<feature type="domain" description="HpcH/HpaI aldolase/citrate lyase" evidence="8">
    <location>
        <begin position="18"/>
        <end position="243"/>
    </location>
</feature>
<evidence type="ECO:0000256" key="1">
    <source>
        <dbReference type="ARBA" id="ARBA00001968"/>
    </source>
</evidence>
<dbReference type="GO" id="GO:0005737">
    <property type="term" value="C:cytoplasm"/>
    <property type="evidence" value="ECO:0007669"/>
    <property type="project" value="TreeGrafter"/>
</dbReference>
<dbReference type="Pfam" id="PF03328">
    <property type="entry name" value="HpcH_HpaI"/>
    <property type="match status" value="1"/>
</dbReference>
<comment type="caution">
    <text evidence="9">The sequence shown here is derived from an EMBL/GenBank/DDBJ whole genome shotgun (WGS) entry which is preliminary data.</text>
</comment>
<dbReference type="PANTHER" id="PTHR30502">
    <property type="entry name" value="2-KETO-3-DEOXY-L-RHAMNONATE ALDOLASE"/>
    <property type="match status" value="1"/>
</dbReference>
<proteinExistence type="inferred from homology"/>
<comment type="catalytic activity">
    <reaction evidence="6">
        <text>D-glyceraldehyde + pyruvate = 2-dehydro-3-deoxy-L-galactonate</text>
        <dbReference type="Rhea" id="RHEA:80055"/>
        <dbReference type="ChEBI" id="CHEBI:15361"/>
        <dbReference type="ChEBI" id="CHEBI:17378"/>
        <dbReference type="ChEBI" id="CHEBI:75545"/>
    </reaction>
</comment>
<evidence type="ECO:0000256" key="7">
    <source>
        <dbReference type="ARBA" id="ARBA00068169"/>
    </source>
</evidence>
<dbReference type="AlphaFoldDB" id="A0A2T1ADD3"/>
<dbReference type="InterPro" id="IPR005000">
    <property type="entry name" value="Aldolase/citrate-lyase_domain"/>
</dbReference>
<name>A0A2T1ADD3_TRISK</name>
<dbReference type="RefSeq" id="WP_106164327.1">
    <property type="nucleotide sequence ID" value="NZ_PVUF01000009.1"/>
</dbReference>
<evidence type="ECO:0000313" key="10">
    <source>
        <dbReference type="Proteomes" id="UP000237718"/>
    </source>
</evidence>
<dbReference type="SUPFAM" id="SSF51621">
    <property type="entry name" value="Phosphoenolpyruvate/pyruvate domain"/>
    <property type="match status" value="1"/>
</dbReference>
<dbReference type="GO" id="GO:0016832">
    <property type="term" value="F:aldehyde-lyase activity"/>
    <property type="evidence" value="ECO:0007669"/>
    <property type="project" value="UniProtKB-ARBA"/>
</dbReference>
<evidence type="ECO:0000313" key="9">
    <source>
        <dbReference type="EMBL" id="PRZ46604.1"/>
    </source>
</evidence>
<gene>
    <name evidence="9" type="ORF">CLV89_10917</name>
</gene>
<dbReference type="GO" id="GO:0046872">
    <property type="term" value="F:metal ion binding"/>
    <property type="evidence" value="ECO:0007669"/>
    <property type="project" value="UniProtKB-KW"/>
</dbReference>
<evidence type="ECO:0000256" key="2">
    <source>
        <dbReference type="ARBA" id="ARBA00005568"/>
    </source>
</evidence>
<dbReference type="Proteomes" id="UP000237718">
    <property type="component" value="Unassembled WGS sequence"/>
</dbReference>
<dbReference type="Gene3D" id="3.20.20.60">
    <property type="entry name" value="Phosphoenolpyruvate-binding domains"/>
    <property type="match status" value="1"/>
</dbReference>
<organism evidence="9 10">
    <name type="scientific">Tritonibacter scottomollicae</name>
    <name type="common">Epibacterium scottomollicae</name>
    <dbReference type="NCBI Taxonomy" id="483013"/>
    <lineage>
        <taxon>Bacteria</taxon>
        <taxon>Pseudomonadati</taxon>
        <taxon>Pseudomonadota</taxon>
        <taxon>Alphaproteobacteria</taxon>
        <taxon>Rhodobacterales</taxon>
        <taxon>Paracoccaceae</taxon>
        <taxon>Tritonibacter</taxon>
    </lineage>
</organism>
<evidence type="ECO:0000259" key="8">
    <source>
        <dbReference type="Pfam" id="PF03328"/>
    </source>
</evidence>